<dbReference type="EMBL" id="MU266478">
    <property type="protein sequence ID" value="KAH7922625.1"/>
    <property type="molecule type" value="Genomic_DNA"/>
</dbReference>
<accession>A0ACB8BBH2</accession>
<comment type="caution">
    <text evidence="1">The sequence shown here is derived from an EMBL/GenBank/DDBJ whole genome shotgun (WGS) entry which is preliminary data.</text>
</comment>
<sequence>MADCGICLDQLKSPVSIPCGHIHCEKCLKSHISAGVDAMQSTCPTCRATFYIAKPDFAYVPKKYHSFILPSVRKLYFDLSSQSRLTDEISALENRVQSLLRDNDRLMEKCEAYMAASDKHAEGERQARQEAANAQLDAECLRNKYETMKKKYLNAKAQSNLMLQNASNNADSLDASLGSDLLKRKSSRTFEGLPYSPRPLRYSPPVDTFESPEESRPKRALPRARKSLPASSSPSHSVNDSLLEPPPFFRKRPRLGKHPEAGPSSHHQEHDG</sequence>
<protein>
    <submittedName>
        <fullName evidence="1">Uncharacterized protein</fullName>
    </submittedName>
</protein>
<organism evidence="1 2">
    <name type="scientific">Leucogyrophana mollusca</name>
    <dbReference type="NCBI Taxonomy" id="85980"/>
    <lineage>
        <taxon>Eukaryota</taxon>
        <taxon>Fungi</taxon>
        <taxon>Dikarya</taxon>
        <taxon>Basidiomycota</taxon>
        <taxon>Agaricomycotina</taxon>
        <taxon>Agaricomycetes</taxon>
        <taxon>Agaricomycetidae</taxon>
        <taxon>Boletales</taxon>
        <taxon>Boletales incertae sedis</taxon>
        <taxon>Leucogyrophana</taxon>
    </lineage>
</organism>
<keyword evidence="2" id="KW-1185">Reference proteome</keyword>
<gene>
    <name evidence="1" type="ORF">BV22DRAFT_1016892</name>
</gene>
<reference evidence="1" key="1">
    <citation type="journal article" date="2021" name="New Phytol.">
        <title>Evolutionary innovations through gain and loss of genes in the ectomycorrhizal Boletales.</title>
        <authorList>
            <person name="Wu G."/>
            <person name="Miyauchi S."/>
            <person name="Morin E."/>
            <person name="Kuo A."/>
            <person name="Drula E."/>
            <person name="Varga T."/>
            <person name="Kohler A."/>
            <person name="Feng B."/>
            <person name="Cao Y."/>
            <person name="Lipzen A."/>
            <person name="Daum C."/>
            <person name="Hundley H."/>
            <person name="Pangilinan J."/>
            <person name="Johnson J."/>
            <person name="Barry K."/>
            <person name="LaButti K."/>
            <person name="Ng V."/>
            <person name="Ahrendt S."/>
            <person name="Min B."/>
            <person name="Choi I.G."/>
            <person name="Park H."/>
            <person name="Plett J.M."/>
            <person name="Magnuson J."/>
            <person name="Spatafora J.W."/>
            <person name="Nagy L.G."/>
            <person name="Henrissat B."/>
            <person name="Grigoriev I.V."/>
            <person name="Yang Z.L."/>
            <person name="Xu J."/>
            <person name="Martin F.M."/>
        </authorList>
    </citation>
    <scope>NUCLEOTIDE SEQUENCE</scope>
    <source>
        <strain evidence="1">KUC20120723A-06</strain>
    </source>
</reference>
<proteinExistence type="predicted"/>
<evidence type="ECO:0000313" key="2">
    <source>
        <dbReference type="Proteomes" id="UP000790709"/>
    </source>
</evidence>
<dbReference type="Proteomes" id="UP000790709">
    <property type="component" value="Unassembled WGS sequence"/>
</dbReference>
<evidence type="ECO:0000313" key="1">
    <source>
        <dbReference type="EMBL" id="KAH7922625.1"/>
    </source>
</evidence>
<name>A0ACB8BBH2_9AGAM</name>